<evidence type="ECO:0000256" key="1">
    <source>
        <dbReference type="ARBA" id="ARBA00022448"/>
    </source>
</evidence>
<sequence length="146" mass="15341">MRRYQQRLALTLAIILPVAGAGPGLAQDGDAERGERAFRKCQACHVVEQDGVNRAGPNLHGVLGRQAGVEEGFGFSPAMVTAGEEGLVWDEAALDHFIEQPRAAVPGTKMAFAGIRNPQERADIIAYLATFPDEGAEGDGAATAGN</sequence>
<organism evidence="9 10">
    <name type="scientific">Halodurantibacterium flavum</name>
    <dbReference type="NCBI Taxonomy" id="1382802"/>
    <lineage>
        <taxon>Bacteria</taxon>
        <taxon>Pseudomonadati</taxon>
        <taxon>Pseudomonadota</taxon>
        <taxon>Alphaproteobacteria</taxon>
        <taxon>Rhodobacterales</taxon>
        <taxon>Paracoccaceae</taxon>
        <taxon>Halodurantibacterium</taxon>
    </lineage>
</organism>
<dbReference type="Proteomes" id="UP001597353">
    <property type="component" value="Unassembled WGS sequence"/>
</dbReference>
<evidence type="ECO:0000313" key="9">
    <source>
        <dbReference type="EMBL" id="MFD1914419.1"/>
    </source>
</evidence>
<dbReference type="Pfam" id="PF00034">
    <property type="entry name" value="Cytochrom_C"/>
    <property type="match status" value="1"/>
</dbReference>
<protein>
    <submittedName>
        <fullName evidence="9">C-type cytochrome</fullName>
    </submittedName>
</protein>
<feature type="signal peptide" evidence="7">
    <location>
        <begin position="1"/>
        <end position="26"/>
    </location>
</feature>
<dbReference type="RefSeq" id="WP_390265765.1">
    <property type="nucleotide sequence ID" value="NZ_JBHUGH010000037.1"/>
</dbReference>
<reference evidence="10" key="1">
    <citation type="journal article" date="2019" name="Int. J. Syst. Evol. Microbiol.">
        <title>The Global Catalogue of Microorganisms (GCM) 10K type strain sequencing project: providing services to taxonomists for standard genome sequencing and annotation.</title>
        <authorList>
            <consortium name="The Broad Institute Genomics Platform"/>
            <consortium name="The Broad Institute Genome Sequencing Center for Infectious Disease"/>
            <person name="Wu L."/>
            <person name="Ma J."/>
        </authorList>
    </citation>
    <scope>NUCLEOTIDE SEQUENCE [LARGE SCALE GENOMIC DNA]</scope>
    <source>
        <strain evidence="10">CGMCC 4.7242</strain>
    </source>
</reference>
<evidence type="ECO:0000256" key="2">
    <source>
        <dbReference type="ARBA" id="ARBA00022617"/>
    </source>
</evidence>
<evidence type="ECO:0000256" key="4">
    <source>
        <dbReference type="ARBA" id="ARBA00022982"/>
    </source>
</evidence>
<evidence type="ECO:0000256" key="3">
    <source>
        <dbReference type="ARBA" id="ARBA00022723"/>
    </source>
</evidence>
<evidence type="ECO:0000256" key="7">
    <source>
        <dbReference type="SAM" id="SignalP"/>
    </source>
</evidence>
<dbReference type="InterPro" id="IPR002327">
    <property type="entry name" value="Cyt_c_1A/1B"/>
</dbReference>
<name>A0ABW4SCA7_9RHOB</name>
<accession>A0ABW4SCA7</accession>
<dbReference type="PRINTS" id="PR00604">
    <property type="entry name" value="CYTCHRMECIAB"/>
</dbReference>
<evidence type="ECO:0000256" key="5">
    <source>
        <dbReference type="ARBA" id="ARBA00023004"/>
    </source>
</evidence>
<keyword evidence="2 6" id="KW-0349">Heme</keyword>
<evidence type="ECO:0000256" key="6">
    <source>
        <dbReference type="PROSITE-ProRule" id="PRU00433"/>
    </source>
</evidence>
<evidence type="ECO:0000259" key="8">
    <source>
        <dbReference type="PROSITE" id="PS51007"/>
    </source>
</evidence>
<comment type="caution">
    <text evidence="9">The sequence shown here is derived from an EMBL/GenBank/DDBJ whole genome shotgun (WGS) entry which is preliminary data.</text>
</comment>
<dbReference type="InterPro" id="IPR009056">
    <property type="entry name" value="Cyt_c-like_dom"/>
</dbReference>
<keyword evidence="3 6" id="KW-0479">Metal-binding</keyword>
<dbReference type="Gene3D" id="1.10.760.10">
    <property type="entry name" value="Cytochrome c-like domain"/>
    <property type="match status" value="1"/>
</dbReference>
<keyword evidence="4" id="KW-0249">Electron transport</keyword>
<feature type="domain" description="Cytochrome c" evidence="8">
    <location>
        <begin position="29"/>
        <end position="132"/>
    </location>
</feature>
<dbReference type="PROSITE" id="PS51007">
    <property type="entry name" value="CYTC"/>
    <property type="match status" value="1"/>
</dbReference>
<dbReference type="SUPFAM" id="SSF46626">
    <property type="entry name" value="Cytochrome c"/>
    <property type="match status" value="1"/>
</dbReference>
<dbReference type="EMBL" id="JBHUGH010000037">
    <property type="protein sequence ID" value="MFD1914419.1"/>
    <property type="molecule type" value="Genomic_DNA"/>
</dbReference>
<proteinExistence type="predicted"/>
<keyword evidence="1" id="KW-0813">Transport</keyword>
<keyword evidence="10" id="KW-1185">Reference proteome</keyword>
<feature type="chain" id="PRO_5046047516" evidence="7">
    <location>
        <begin position="27"/>
        <end position="146"/>
    </location>
</feature>
<evidence type="ECO:0000313" key="10">
    <source>
        <dbReference type="Proteomes" id="UP001597353"/>
    </source>
</evidence>
<gene>
    <name evidence="9" type="ORF">ACFSGJ_19630</name>
</gene>
<dbReference type="PANTHER" id="PTHR11961">
    <property type="entry name" value="CYTOCHROME C"/>
    <property type="match status" value="1"/>
</dbReference>
<keyword evidence="5 6" id="KW-0408">Iron</keyword>
<keyword evidence="7" id="KW-0732">Signal</keyword>
<dbReference type="InterPro" id="IPR036909">
    <property type="entry name" value="Cyt_c-like_dom_sf"/>
</dbReference>